<dbReference type="Pfam" id="PF13601">
    <property type="entry name" value="HTH_34"/>
    <property type="match status" value="1"/>
</dbReference>
<accession>A0ABS2CMH8</accession>
<dbReference type="EMBL" id="JAFDVD010000012">
    <property type="protein sequence ID" value="MBM6401025.1"/>
    <property type="molecule type" value="Genomic_DNA"/>
</dbReference>
<dbReference type="PANTHER" id="PTHR37318:SF1">
    <property type="entry name" value="BSL7504 PROTEIN"/>
    <property type="match status" value="1"/>
</dbReference>
<gene>
    <name evidence="2" type="ORF">JQN70_11550</name>
</gene>
<feature type="domain" description="Winged helix DNA-binding" evidence="1">
    <location>
        <begin position="24"/>
        <end position="102"/>
    </location>
</feature>
<proteinExistence type="predicted"/>
<dbReference type="PANTHER" id="PTHR37318">
    <property type="entry name" value="BSL7504 PROTEIN"/>
    <property type="match status" value="1"/>
</dbReference>
<reference evidence="2" key="1">
    <citation type="submission" date="2021-02" db="EMBL/GenBank/DDBJ databases">
        <title>Phycicoccus sp. MQZ13P-5T, whole genome shotgun sequence.</title>
        <authorList>
            <person name="Tuo L."/>
        </authorList>
    </citation>
    <scope>NUCLEOTIDE SEQUENCE</scope>
    <source>
        <strain evidence="2">MQZ13P-5</strain>
    </source>
</reference>
<sequence>MSADGATRPVHARHRLDEVIHAPVRFSIVATLAAVDEAEFALVRDEVEVSDSVLSKQVSTLEQAGYVRVRKGYVGKRPRTWLSLTRPGRAAYDAHLAALREIAGA</sequence>
<dbReference type="Gene3D" id="1.10.10.10">
    <property type="entry name" value="Winged helix-like DNA-binding domain superfamily/Winged helix DNA-binding domain"/>
    <property type="match status" value="1"/>
</dbReference>
<dbReference type="InterPro" id="IPR036390">
    <property type="entry name" value="WH_DNA-bd_sf"/>
</dbReference>
<organism evidence="2 3">
    <name type="scientific">Phycicoccus sonneratiae</name>
    <dbReference type="NCBI Taxonomy" id="2807628"/>
    <lineage>
        <taxon>Bacteria</taxon>
        <taxon>Bacillati</taxon>
        <taxon>Actinomycetota</taxon>
        <taxon>Actinomycetes</taxon>
        <taxon>Micrococcales</taxon>
        <taxon>Intrasporangiaceae</taxon>
        <taxon>Phycicoccus</taxon>
    </lineage>
</organism>
<evidence type="ECO:0000259" key="1">
    <source>
        <dbReference type="Pfam" id="PF13601"/>
    </source>
</evidence>
<keyword evidence="3" id="KW-1185">Reference proteome</keyword>
<protein>
    <submittedName>
        <fullName evidence="2">Transcriptional regulator</fullName>
    </submittedName>
</protein>
<dbReference type="SUPFAM" id="SSF46785">
    <property type="entry name" value="Winged helix' DNA-binding domain"/>
    <property type="match status" value="1"/>
</dbReference>
<evidence type="ECO:0000313" key="2">
    <source>
        <dbReference type="EMBL" id="MBM6401025.1"/>
    </source>
</evidence>
<dbReference type="InterPro" id="IPR027395">
    <property type="entry name" value="WH_DNA-bd_dom"/>
</dbReference>
<dbReference type="Proteomes" id="UP001430172">
    <property type="component" value="Unassembled WGS sequence"/>
</dbReference>
<evidence type="ECO:0000313" key="3">
    <source>
        <dbReference type="Proteomes" id="UP001430172"/>
    </source>
</evidence>
<comment type="caution">
    <text evidence="2">The sequence shown here is derived from an EMBL/GenBank/DDBJ whole genome shotgun (WGS) entry which is preliminary data.</text>
</comment>
<dbReference type="RefSeq" id="WP_204131488.1">
    <property type="nucleotide sequence ID" value="NZ_JAFDVD010000012.1"/>
</dbReference>
<dbReference type="InterPro" id="IPR036388">
    <property type="entry name" value="WH-like_DNA-bd_sf"/>
</dbReference>
<name>A0ABS2CMH8_9MICO</name>